<dbReference type="AlphaFoldDB" id="A0A3B0TMB1"/>
<evidence type="ECO:0000259" key="10">
    <source>
        <dbReference type="Pfam" id="PF02875"/>
    </source>
</evidence>
<sequence length="433" mass="47350">MSRTDVILERLLKLHPNKLIDLKLNRVERLLEALGRPQDRVPPVIHVAGTNGKGSTIAHLRAFLEAAGKKVHVYTSPHLVNFNERIRLAGRLVSNDLLSEALEVCEEKNASKPITYFEITTAAAFHLFAKVKADYLLLEVGLGGRFDATNVIANPYGTIITPVSIDHVEFLGNDLASIAHEKSGILKAGSPAVIGRQPEEAVGAIEKEANRLGVDIKFAGQDFDFYPQHSRLVYQDEFGLLDLLPSGLNGDFQNDNAALAIAAVRFFDLPVDEKALEEGLKKVSWPGRLMQLKKGDLADRLHKTQQLWLDGGHNEAAGNVLAKALKAMPQIGENRPLVLILGAYANKDMAGFLKHFEGMVEKIITIKMEGARQSWSAKDLAEIARSNGFEAQDAEDIETALALAGQIKNARIVICGSLHLAGDVLFKNKTPIT</sequence>
<dbReference type="PROSITE" id="PS01012">
    <property type="entry name" value="FOLYLPOLYGLU_SYNT_2"/>
    <property type="match status" value="1"/>
</dbReference>
<dbReference type="InterPro" id="IPR013221">
    <property type="entry name" value="Mur_ligase_cen"/>
</dbReference>
<keyword evidence="4 12" id="KW-0436">Ligase</keyword>
<evidence type="ECO:0000256" key="7">
    <source>
        <dbReference type="ARBA" id="ARBA00022840"/>
    </source>
</evidence>
<dbReference type="PANTHER" id="PTHR11136">
    <property type="entry name" value="FOLYLPOLYGLUTAMATE SYNTHASE-RELATED"/>
    <property type="match status" value="1"/>
</dbReference>
<dbReference type="GO" id="GO:0005737">
    <property type="term" value="C:cytoplasm"/>
    <property type="evidence" value="ECO:0007669"/>
    <property type="project" value="TreeGrafter"/>
</dbReference>
<keyword evidence="8" id="KW-0460">Magnesium</keyword>
<dbReference type="SUPFAM" id="SSF53623">
    <property type="entry name" value="MurD-like peptide ligases, catalytic domain"/>
    <property type="match status" value="1"/>
</dbReference>
<organism evidence="12">
    <name type="scientific">hydrothermal vent metagenome</name>
    <dbReference type="NCBI Taxonomy" id="652676"/>
    <lineage>
        <taxon>unclassified sequences</taxon>
        <taxon>metagenomes</taxon>
        <taxon>ecological metagenomes</taxon>
    </lineage>
</organism>
<gene>
    <name evidence="12" type="ORF">MNBD_ALPHA11-1637</name>
</gene>
<dbReference type="EC" id="6.3.2.17" evidence="3"/>
<keyword evidence="5" id="KW-0479">Metal-binding</keyword>
<comment type="cofactor">
    <cofactor evidence="1">
        <name>Mg(2+)</name>
        <dbReference type="ChEBI" id="CHEBI:18420"/>
    </cofactor>
</comment>
<keyword evidence="7" id="KW-0067">ATP-binding</keyword>
<evidence type="ECO:0000256" key="1">
    <source>
        <dbReference type="ARBA" id="ARBA00001946"/>
    </source>
</evidence>
<protein>
    <recommendedName>
        <fullName evidence="3">tetrahydrofolate synthase</fullName>
        <ecNumber evidence="3">6.3.2.17</ecNumber>
    </recommendedName>
</protein>
<evidence type="ECO:0000313" key="12">
    <source>
        <dbReference type="EMBL" id="VAW17780.1"/>
    </source>
</evidence>
<dbReference type="PIRSF" id="PIRSF001563">
    <property type="entry name" value="Folylpolyglu_synth"/>
    <property type="match status" value="1"/>
</dbReference>
<dbReference type="GO" id="GO:0004326">
    <property type="term" value="F:tetrahydrofolylpolyglutamate synthase activity"/>
    <property type="evidence" value="ECO:0007669"/>
    <property type="project" value="UniProtKB-EC"/>
</dbReference>
<evidence type="ECO:0000256" key="4">
    <source>
        <dbReference type="ARBA" id="ARBA00022598"/>
    </source>
</evidence>
<evidence type="ECO:0000259" key="11">
    <source>
        <dbReference type="Pfam" id="PF08245"/>
    </source>
</evidence>
<dbReference type="InterPro" id="IPR018109">
    <property type="entry name" value="Folylpolyglutamate_synth_CS"/>
</dbReference>
<dbReference type="InterPro" id="IPR001645">
    <property type="entry name" value="Folylpolyglutamate_synth"/>
</dbReference>
<dbReference type="GO" id="GO:0008841">
    <property type="term" value="F:dihydrofolate synthase activity"/>
    <property type="evidence" value="ECO:0007669"/>
    <property type="project" value="TreeGrafter"/>
</dbReference>
<dbReference type="EMBL" id="UOEQ01000151">
    <property type="protein sequence ID" value="VAW17780.1"/>
    <property type="molecule type" value="Genomic_DNA"/>
</dbReference>
<evidence type="ECO:0000256" key="2">
    <source>
        <dbReference type="ARBA" id="ARBA00008276"/>
    </source>
</evidence>
<dbReference type="InterPro" id="IPR004101">
    <property type="entry name" value="Mur_ligase_C"/>
</dbReference>
<dbReference type="SUPFAM" id="SSF53244">
    <property type="entry name" value="MurD-like peptide ligases, peptide-binding domain"/>
    <property type="match status" value="1"/>
</dbReference>
<accession>A0A3B0TMB1</accession>
<dbReference type="InterPro" id="IPR036615">
    <property type="entry name" value="Mur_ligase_C_dom_sf"/>
</dbReference>
<proteinExistence type="inferred from homology"/>
<dbReference type="NCBIfam" id="TIGR01499">
    <property type="entry name" value="folC"/>
    <property type="match status" value="1"/>
</dbReference>
<evidence type="ECO:0000256" key="5">
    <source>
        <dbReference type="ARBA" id="ARBA00022723"/>
    </source>
</evidence>
<dbReference type="FunFam" id="3.40.1190.10:FF:000011">
    <property type="entry name" value="Folylpolyglutamate synthase/dihydrofolate synthase"/>
    <property type="match status" value="1"/>
</dbReference>
<evidence type="ECO:0000256" key="8">
    <source>
        <dbReference type="ARBA" id="ARBA00022842"/>
    </source>
</evidence>
<dbReference type="Gene3D" id="3.90.190.20">
    <property type="entry name" value="Mur ligase, C-terminal domain"/>
    <property type="match status" value="1"/>
</dbReference>
<dbReference type="Pfam" id="PF02875">
    <property type="entry name" value="Mur_ligase_C"/>
    <property type="match status" value="1"/>
</dbReference>
<dbReference type="PANTHER" id="PTHR11136:SF0">
    <property type="entry name" value="DIHYDROFOLATE SYNTHETASE-RELATED"/>
    <property type="match status" value="1"/>
</dbReference>
<comment type="catalytic activity">
    <reaction evidence="9">
        <text>(6S)-5,6,7,8-tetrahydrofolyl-(gamma-L-Glu)(n) + L-glutamate + ATP = (6S)-5,6,7,8-tetrahydrofolyl-(gamma-L-Glu)(n+1) + ADP + phosphate + H(+)</text>
        <dbReference type="Rhea" id="RHEA:10580"/>
        <dbReference type="Rhea" id="RHEA-COMP:14738"/>
        <dbReference type="Rhea" id="RHEA-COMP:14740"/>
        <dbReference type="ChEBI" id="CHEBI:15378"/>
        <dbReference type="ChEBI" id="CHEBI:29985"/>
        <dbReference type="ChEBI" id="CHEBI:30616"/>
        <dbReference type="ChEBI" id="CHEBI:43474"/>
        <dbReference type="ChEBI" id="CHEBI:141005"/>
        <dbReference type="ChEBI" id="CHEBI:456216"/>
        <dbReference type="EC" id="6.3.2.17"/>
    </reaction>
</comment>
<reference evidence="12" key="1">
    <citation type="submission" date="2018-06" db="EMBL/GenBank/DDBJ databases">
        <authorList>
            <person name="Zhirakovskaya E."/>
        </authorList>
    </citation>
    <scope>NUCLEOTIDE SEQUENCE</scope>
</reference>
<feature type="domain" description="Mur ligase C-terminal" evidence="10">
    <location>
        <begin position="307"/>
        <end position="417"/>
    </location>
</feature>
<dbReference type="GO" id="GO:0046872">
    <property type="term" value="F:metal ion binding"/>
    <property type="evidence" value="ECO:0007669"/>
    <property type="project" value="UniProtKB-KW"/>
</dbReference>
<keyword evidence="6" id="KW-0547">Nucleotide-binding</keyword>
<evidence type="ECO:0000256" key="9">
    <source>
        <dbReference type="ARBA" id="ARBA00047493"/>
    </source>
</evidence>
<dbReference type="InterPro" id="IPR036565">
    <property type="entry name" value="Mur-like_cat_sf"/>
</dbReference>
<comment type="similarity">
    <text evidence="2">Belongs to the folylpolyglutamate synthase family.</text>
</comment>
<dbReference type="Pfam" id="PF08245">
    <property type="entry name" value="Mur_ligase_M"/>
    <property type="match status" value="1"/>
</dbReference>
<name>A0A3B0TMB1_9ZZZZ</name>
<feature type="domain" description="Mur ligase central" evidence="11">
    <location>
        <begin position="47"/>
        <end position="264"/>
    </location>
</feature>
<evidence type="ECO:0000256" key="6">
    <source>
        <dbReference type="ARBA" id="ARBA00022741"/>
    </source>
</evidence>
<dbReference type="Gene3D" id="3.40.1190.10">
    <property type="entry name" value="Mur-like, catalytic domain"/>
    <property type="match status" value="1"/>
</dbReference>
<dbReference type="GO" id="GO:0005524">
    <property type="term" value="F:ATP binding"/>
    <property type="evidence" value="ECO:0007669"/>
    <property type="project" value="UniProtKB-KW"/>
</dbReference>
<evidence type="ECO:0000256" key="3">
    <source>
        <dbReference type="ARBA" id="ARBA00013025"/>
    </source>
</evidence>